<keyword evidence="12 21" id="KW-0653">Protein transport</keyword>
<feature type="binding site" evidence="18">
    <location>
        <position position="228"/>
    </location>
    <ligand>
        <name>GTP</name>
        <dbReference type="ChEBI" id="CHEBI:37565"/>
    </ligand>
</feature>
<dbReference type="STRING" id="1206466.K0KUR2"/>
<dbReference type="InParanoid" id="K0KUR2"/>
<dbReference type="PANTHER" id="PTHR45684">
    <property type="entry name" value="RE74312P"/>
    <property type="match status" value="1"/>
</dbReference>
<dbReference type="CDD" id="cd00879">
    <property type="entry name" value="Sar1"/>
    <property type="match status" value="1"/>
</dbReference>
<dbReference type="SUPFAM" id="SSF52540">
    <property type="entry name" value="P-loop containing nucleoside triphosphate hydrolases"/>
    <property type="match status" value="1"/>
</dbReference>
<feature type="binding site" evidence="18">
    <location>
        <position position="225"/>
    </location>
    <ligand>
        <name>GTP</name>
        <dbReference type="ChEBI" id="CHEBI:37565"/>
    </ligand>
</feature>
<comment type="subcellular location">
    <subcellularLocation>
        <location evidence="2">Cytoplasmic vesicle</location>
        <location evidence="2">COPII-coated vesicle membrane</location>
        <topology evidence="2">Peripheral membrane protein</topology>
        <orientation evidence="2">Cytoplasmic side</orientation>
    </subcellularLocation>
    <subcellularLocation>
        <location evidence="3">Endoplasmic reticulum membrane</location>
        <topology evidence="3">Peripheral membrane protein</topology>
        <orientation evidence="3">Cytoplasmic side</orientation>
    </subcellularLocation>
    <subcellularLocation>
        <location evidence="1">Golgi apparatus membrane</location>
        <topology evidence="1">Peripheral membrane protein</topology>
        <orientation evidence="1">Cytoplasmic side</orientation>
    </subcellularLocation>
</comment>
<keyword evidence="7 21" id="KW-0813">Transport</keyword>
<dbReference type="AlphaFoldDB" id="K0KUR2"/>
<dbReference type="NCBIfam" id="TIGR00231">
    <property type="entry name" value="small_GTP"/>
    <property type="match status" value="1"/>
</dbReference>
<evidence type="ECO:0000256" key="2">
    <source>
        <dbReference type="ARBA" id="ARBA00004299"/>
    </source>
</evidence>
<sequence length="385" mass="44754">MYQSYQSDRFVAALCDPRTSFQYKINEIFQIVEPQKIEYKKITVKLKVKSHPTKVLSKEDINNIKAYFDWCGWAHYLQIFMRPDLKISDVLTYFNRAGDSLKPDKDIDEDICKINSERLPRIFIFINTPKFFKIFNRLLNFYSNSMDSSYCSRYQLVGKVIQKPSSNYISIEGTIPHRNCVYFFCPLKSAREELRINEDFIKGWSKLFKSLWNKHAKLLFLGLDNAGKTTLLHMLKNDRLATLQPTLHPTSEELAVGTVRFTTFDLGGHQQARRVWKDYFPDVNGIVFLVDTADPQRFEESKAELDALLAIEDLEKVPFLILGNKIDSQKAVSENEVRQALGLYQTTGRGNVTLGERIRPIEIFMCSVVLRQGYAEGFRWLSQYI</sequence>
<dbReference type="EMBL" id="CAIF01000206">
    <property type="protein sequence ID" value="CCH45672.1"/>
    <property type="molecule type" value="Genomic_DNA"/>
</dbReference>
<gene>
    <name evidence="22" type="ORF">BN7_5257</name>
</gene>
<evidence type="ECO:0000256" key="4">
    <source>
        <dbReference type="ARBA" id="ARBA00007507"/>
    </source>
</evidence>
<feature type="binding site" evidence="18">
    <location>
        <position position="369"/>
    </location>
    <ligand>
        <name>GTP</name>
        <dbReference type="ChEBI" id="CHEBI:37565"/>
    </ligand>
</feature>
<evidence type="ECO:0000256" key="12">
    <source>
        <dbReference type="ARBA" id="ARBA00022927"/>
    </source>
</evidence>
<feature type="binding site" evidence="19">
    <location>
        <begin position="324"/>
        <end position="327"/>
    </location>
    <ligand>
        <name>GTP</name>
        <dbReference type="ChEBI" id="CHEBI:37565"/>
    </ligand>
</feature>
<feature type="binding site" evidence="18">
    <location>
        <position position="227"/>
    </location>
    <ligand>
        <name>GTP</name>
        <dbReference type="ChEBI" id="CHEBI:37565"/>
    </ligand>
</feature>
<evidence type="ECO:0000256" key="15">
    <source>
        <dbReference type="ARBA" id="ARBA00023136"/>
    </source>
</evidence>
<dbReference type="eggNOG" id="KOG0077">
    <property type="taxonomic scope" value="Eukaryota"/>
</dbReference>
<evidence type="ECO:0000256" key="10">
    <source>
        <dbReference type="ARBA" id="ARBA00022824"/>
    </source>
</evidence>
<dbReference type="Proteomes" id="UP000009328">
    <property type="component" value="Unassembled WGS sequence"/>
</dbReference>
<evidence type="ECO:0000256" key="3">
    <source>
        <dbReference type="ARBA" id="ARBA00004397"/>
    </source>
</evidence>
<dbReference type="FunFam" id="3.40.50.300:FF:000161">
    <property type="entry name" value="Small COPII coat GTPase"/>
    <property type="match status" value="1"/>
</dbReference>
<evidence type="ECO:0000256" key="19">
    <source>
        <dbReference type="PIRSR" id="PIRSR606689-1"/>
    </source>
</evidence>
<dbReference type="PRINTS" id="PR00328">
    <property type="entry name" value="SAR1GTPBP"/>
</dbReference>
<keyword evidence="23" id="KW-1185">Reference proteome</keyword>
<feature type="binding site" evidence="18">
    <location>
        <position position="230"/>
    </location>
    <ligand>
        <name>GTP</name>
        <dbReference type="ChEBI" id="CHEBI:37565"/>
    </ligand>
</feature>
<evidence type="ECO:0000256" key="20">
    <source>
        <dbReference type="PIRSR" id="PIRSR606689-2"/>
    </source>
</evidence>
<keyword evidence="8 18" id="KW-0547">Nucleotide-binding</keyword>
<evidence type="ECO:0000256" key="1">
    <source>
        <dbReference type="ARBA" id="ARBA00004255"/>
    </source>
</evidence>
<dbReference type="SMART" id="SM00178">
    <property type="entry name" value="SAR"/>
    <property type="match status" value="1"/>
</dbReference>
<feature type="binding site" evidence="17">
    <location>
        <position position="224"/>
    </location>
    <ligand>
        <name>Mg(2+)</name>
        <dbReference type="ChEBI" id="CHEBI:18420"/>
    </ligand>
</feature>
<evidence type="ECO:0000256" key="13">
    <source>
        <dbReference type="ARBA" id="ARBA00023034"/>
    </source>
</evidence>
<feature type="binding site" evidence="18">
    <location>
        <position position="327"/>
    </location>
    <ligand>
        <name>GTP</name>
        <dbReference type="ChEBI" id="CHEBI:37565"/>
    </ligand>
</feature>
<evidence type="ECO:0000256" key="5">
    <source>
        <dbReference type="ARBA" id="ARBA00019961"/>
    </source>
</evidence>
<feature type="binding site" evidence="18">
    <location>
        <position position="229"/>
    </location>
    <ligand>
        <name>GTP</name>
        <dbReference type="ChEBI" id="CHEBI:37565"/>
    </ligand>
</feature>
<dbReference type="Gene3D" id="3.40.50.300">
    <property type="entry name" value="P-loop containing nucleotide triphosphate hydrolases"/>
    <property type="match status" value="1"/>
</dbReference>
<reference evidence="22 23" key="1">
    <citation type="journal article" date="2012" name="Eukaryot. Cell">
        <title>Draft genome sequence of Wickerhamomyces ciferrii NRRL Y-1031 F-60-10.</title>
        <authorList>
            <person name="Schneider J."/>
            <person name="Andrea H."/>
            <person name="Blom J."/>
            <person name="Jaenicke S."/>
            <person name="Ruckert C."/>
            <person name="Schorsch C."/>
            <person name="Szczepanowski R."/>
            <person name="Farwick M."/>
            <person name="Goesmann A."/>
            <person name="Puhler A."/>
            <person name="Schaffer S."/>
            <person name="Tauch A."/>
            <person name="Kohler T."/>
            <person name="Brinkrolf K."/>
        </authorList>
    </citation>
    <scope>NUCLEOTIDE SEQUENCE [LARGE SCALE GENOMIC DNA]</scope>
    <source>
        <strain evidence="23">ATCC 14091 / BCRC 22168 / CBS 111 / JCM 3599 / NBRC 0793 / NRRL Y-1031 F-60-10</strain>
    </source>
</reference>
<dbReference type="HOGENOM" id="CLU_718058_0_0_1"/>
<keyword evidence="17" id="KW-0460">Magnesium</keyword>
<feature type="binding site" evidence="19">
    <location>
        <position position="268"/>
    </location>
    <ligand>
        <name>GTP</name>
        <dbReference type="ChEBI" id="CHEBI:37565"/>
    </ligand>
</feature>
<dbReference type="GO" id="GO:0046872">
    <property type="term" value="F:metal ion binding"/>
    <property type="evidence" value="ECO:0007669"/>
    <property type="project" value="UniProtKB-KW"/>
</dbReference>
<dbReference type="InterPro" id="IPR005225">
    <property type="entry name" value="Small_GTP-bd"/>
</dbReference>
<feature type="binding site" evidence="19">
    <location>
        <begin position="222"/>
        <end position="229"/>
    </location>
    <ligand>
        <name>GTP</name>
        <dbReference type="ChEBI" id="CHEBI:37565"/>
    </ligand>
</feature>
<dbReference type="GO" id="GO:0005525">
    <property type="term" value="F:GTP binding"/>
    <property type="evidence" value="ECO:0007669"/>
    <property type="project" value="UniProtKB-KW"/>
</dbReference>
<evidence type="ECO:0000313" key="23">
    <source>
        <dbReference type="Proteomes" id="UP000009328"/>
    </source>
</evidence>
<keyword evidence="15" id="KW-0472">Membrane</keyword>
<dbReference type="GO" id="GO:0012507">
    <property type="term" value="C:ER to Golgi transport vesicle membrane"/>
    <property type="evidence" value="ECO:0007669"/>
    <property type="project" value="UniProtKB-SubCell"/>
</dbReference>
<keyword evidence="11 21" id="KW-0931">ER-Golgi transport</keyword>
<dbReference type="Pfam" id="PF00025">
    <property type="entry name" value="Arf"/>
    <property type="match status" value="1"/>
</dbReference>
<evidence type="ECO:0000256" key="16">
    <source>
        <dbReference type="ARBA" id="ARBA00023329"/>
    </source>
</evidence>
<keyword evidence="10 21" id="KW-0256">Endoplasmic reticulum</keyword>
<dbReference type="GO" id="GO:0005789">
    <property type="term" value="C:endoplasmic reticulum membrane"/>
    <property type="evidence" value="ECO:0007669"/>
    <property type="project" value="UniProtKB-SubCell"/>
</dbReference>
<keyword evidence="17" id="KW-0479">Metal-binding</keyword>
<feature type="binding site" evidence="20">
    <location>
        <position position="229"/>
    </location>
    <ligand>
        <name>Mg(2+)</name>
        <dbReference type="ChEBI" id="CHEBI:18420"/>
    </ligand>
</feature>
<evidence type="ECO:0000256" key="17">
    <source>
        <dbReference type="PIRSR" id="PIRSR606687-1"/>
    </source>
</evidence>
<evidence type="ECO:0000256" key="6">
    <source>
        <dbReference type="ARBA" id="ARBA00021124"/>
    </source>
</evidence>
<evidence type="ECO:0000313" key="22">
    <source>
        <dbReference type="EMBL" id="CCH45672.1"/>
    </source>
</evidence>
<feature type="binding site" evidence="18">
    <location>
        <position position="325"/>
    </location>
    <ligand>
        <name>GTP</name>
        <dbReference type="ChEBI" id="CHEBI:37565"/>
    </ligand>
</feature>
<dbReference type="GO" id="GO:0016192">
    <property type="term" value="P:vesicle-mediated transport"/>
    <property type="evidence" value="ECO:0007669"/>
    <property type="project" value="UniProtKB-KW"/>
</dbReference>
<dbReference type="InterPro" id="IPR027417">
    <property type="entry name" value="P-loop_NTPase"/>
</dbReference>
<evidence type="ECO:0000256" key="11">
    <source>
        <dbReference type="ARBA" id="ARBA00022892"/>
    </source>
</evidence>
<dbReference type="GO" id="GO:0006886">
    <property type="term" value="P:intracellular protein transport"/>
    <property type="evidence" value="ECO:0007669"/>
    <property type="project" value="InterPro"/>
</dbReference>
<dbReference type="InterPro" id="IPR006689">
    <property type="entry name" value="Small_GTPase_ARF/SAR"/>
</dbReference>
<evidence type="ECO:0000256" key="21">
    <source>
        <dbReference type="RuleBase" id="RU003926"/>
    </source>
</evidence>
<proteinExistence type="inferred from homology"/>
<evidence type="ECO:0000256" key="18">
    <source>
        <dbReference type="PIRSR" id="PIRSR606687-2"/>
    </source>
</evidence>
<evidence type="ECO:0000256" key="7">
    <source>
        <dbReference type="ARBA" id="ARBA00022448"/>
    </source>
</evidence>
<evidence type="ECO:0000256" key="9">
    <source>
        <dbReference type="ARBA" id="ARBA00022801"/>
    </source>
</evidence>
<dbReference type="PROSITE" id="PS51417">
    <property type="entry name" value="ARF"/>
    <property type="match status" value="1"/>
</dbReference>
<organism evidence="22 23">
    <name type="scientific">Wickerhamomyces ciferrii (strain ATCC 14091 / BCRC 22168 / CBS 111 / JCM 3599 / NBRC 0793 / NRRL Y-1031 F-60-10)</name>
    <name type="common">Yeast</name>
    <name type="synonym">Pichia ciferrii</name>
    <dbReference type="NCBI Taxonomy" id="1206466"/>
    <lineage>
        <taxon>Eukaryota</taxon>
        <taxon>Fungi</taxon>
        <taxon>Dikarya</taxon>
        <taxon>Ascomycota</taxon>
        <taxon>Saccharomycotina</taxon>
        <taxon>Saccharomycetes</taxon>
        <taxon>Phaffomycetales</taxon>
        <taxon>Wickerhamomycetaceae</taxon>
        <taxon>Wickerhamomyces</taxon>
    </lineage>
</organism>
<keyword evidence="13 21" id="KW-0333">Golgi apparatus</keyword>
<dbReference type="GO" id="GO:0000139">
    <property type="term" value="C:Golgi membrane"/>
    <property type="evidence" value="ECO:0007669"/>
    <property type="project" value="UniProtKB-SubCell"/>
</dbReference>
<feature type="binding site" evidence="18">
    <location>
        <position position="368"/>
    </location>
    <ligand>
        <name>GTP</name>
        <dbReference type="ChEBI" id="CHEBI:37565"/>
    </ligand>
</feature>
<dbReference type="InterPro" id="IPR006687">
    <property type="entry name" value="Small_GTPase_SAR1"/>
</dbReference>
<feature type="binding site" evidence="20">
    <location>
        <position position="246"/>
    </location>
    <ligand>
        <name>Mg(2+)</name>
        <dbReference type="ChEBI" id="CHEBI:18420"/>
    </ligand>
</feature>
<comment type="caution">
    <text evidence="22">The sequence shown here is derived from an EMBL/GenBank/DDBJ whole genome shotgun (WGS) entry which is preliminary data.</text>
</comment>
<keyword evidence="14 19" id="KW-0342">GTP-binding</keyword>
<evidence type="ECO:0000256" key="8">
    <source>
        <dbReference type="ARBA" id="ARBA00022741"/>
    </source>
</evidence>
<keyword evidence="9" id="KW-0378">Hydrolase</keyword>
<name>K0KUR2_WICCF</name>
<accession>K0KUR2</accession>
<comment type="similarity">
    <text evidence="4 21">Belongs to the small GTPase superfamily. SAR1 family.</text>
</comment>
<dbReference type="GO" id="GO:0003924">
    <property type="term" value="F:GTPase activity"/>
    <property type="evidence" value="ECO:0007669"/>
    <property type="project" value="InterPro"/>
</dbReference>
<protein>
    <recommendedName>
        <fullName evidence="6">Small COPII coat GTPase SAR1</fullName>
    </recommendedName>
    <alternativeName>
        <fullName evidence="5">Small COPII coat GTPase sar1</fullName>
    </alternativeName>
</protein>
<keyword evidence="16" id="KW-0968">Cytoplasmic vesicle</keyword>
<evidence type="ECO:0000256" key="14">
    <source>
        <dbReference type="ARBA" id="ARBA00023134"/>
    </source>
</evidence>
<dbReference type="SMART" id="SM00177">
    <property type="entry name" value="ARF"/>
    <property type="match status" value="1"/>
</dbReference>
<dbReference type="PROSITE" id="PS51422">
    <property type="entry name" value="SAR1"/>
    <property type="match status" value="1"/>
</dbReference>
<feature type="binding site" evidence="18">
    <location>
        <position position="324"/>
    </location>
    <ligand>
        <name>GTP</name>
        <dbReference type="ChEBI" id="CHEBI:37565"/>
    </ligand>
</feature>